<dbReference type="HOGENOM" id="CLU_081304_1_1_6"/>
<dbReference type="RefSeq" id="WP_016654824.1">
    <property type="nucleotide sequence ID" value="NZ_KE340348.1"/>
</dbReference>
<dbReference type="eggNOG" id="COG3166">
    <property type="taxonomic scope" value="Bacteria"/>
</dbReference>
<evidence type="ECO:0008006" key="4">
    <source>
        <dbReference type="Google" id="ProtNLM"/>
    </source>
</evidence>
<dbReference type="PANTHER" id="PTHR40278">
    <property type="entry name" value="DNA UTILIZATION PROTEIN HOFN"/>
    <property type="match status" value="1"/>
</dbReference>
<evidence type="ECO:0000313" key="3">
    <source>
        <dbReference type="Proteomes" id="UP000014568"/>
    </source>
</evidence>
<dbReference type="Pfam" id="PF05137">
    <property type="entry name" value="PilN"/>
    <property type="match status" value="1"/>
</dbReference>
<comment type="caution">
    <text evidence="2">The sequence shown here is derived from an EMBL/GenBank/DDBJ whole genome shotgun (WGS) entry which is preliminary data.</text>
</comment>
<gene>
    <name evidence="2" type="ORF">F945_00378</name>
</gene>
<evidence type="ECO:0000256" key="1">
    <source>
        <dbReference type="SAM" id="Phobius"/>
    </source>
</evidence>
<dbReference type="EMBL" id="ATGI01000003">
    <property type="protein sequence ID" value="EPF80635.1"/>
    <property type="molecule type" value="Genomic_DNA"/>
</dbReference>
<evidence type="ECO:0000313" key="2">
    <source>
        <dbReference type="EMBL" id="EPF80635.1"/>
    </source>
</evidence>
<dbReference type="InterPro" id="IPR007813">
    <property type="entry name" value="PilN"/>
</dbReference>
<accession>S3NKL0</accession>
<sequence>MKAEINLLPWREQYHQQLKKQFIVISSTVTLFALFLLLLIWSYQTYKLEDLVESNQLISSTQQELELQLKHAERLNTQHQVQLQQMQLLHTLQGQRPVTARLMDELVRLLPTDIYINKLHRSANTLTLEGRAAHPHAVATLLHRLESSIWFQHALMRSFDLHAPATLPQPVSERHEERYGHFVVTVDLGNIALDQPKAQSP</sequence>
<keyword evidence="3" id="KW-1185">Reference proteome</keyword>
<dbReference type="PANTHER" id="PTHR40278:SF2">
    <property type="entry name" value="TYPE IV PILUS INNER MEMBRANE COMPONENT PILN"/>
    <property type="match status" value="1"/>
</dbReference>
<keyword evidence="1" id="KW-1133">Transmembrane helix</keyword>
<keyword evidence="1" id="KW-0472">Membrane</keyword>
<organism evidence="2 3">
    <name type="scientific">Acinetobacter rudis CIP 110305</name>
    <dbReference type="NCBI Taxonomy" id="421052"/>
    <lineage>
        <taxon>Bacteria</taxon>
        <taxon>Pseudomonadati</taxon>
        <taxon>Pseudomonadota</taxon>
        <taxon>Gammaproteobacteria</taxon>
        <taxon>Moraxellales</taxon>
        <taxon>Moraxellaceae</taxon>
        <taxon>Acinetobacter</taxon>
    </lineage>
</organism>
<dbReference type="InterPro" id="IPR052534">
    <property type="entry name" value="Extracell_DNA_Util/SecSys_Comp"/>
</dbReference>
<keyword evidence="1" id="KW-0812">Transmembrane</keyword>
<dbReference type="Proteomes" id="UP000014568">
    <property type="component" value="Unassembled WGS sequence"/>
</dbReference>
<dbReference type="GO" id="GO:0043107">
    <property type="term" value="P:type IV pilus-dependent motility"/>
    <property type="evidence" value="ECO:0007669"/>
    <property type="project" value="TreeGrafter"/>
</dbReference>
<reference evidence="2 3" key="1">
    <citation type="submission" date="2013-06" db="EMBL/GenBank/DDBJ databases">
        <title>The Genome Sequence of Acinetobacter rudis CIP 110305.</title>
        <authorList>
            <consortium name="The Broad Institute Genome Sequencing Platform"/>
            <consortium name="The Broad Institute Genome Sequencing Center for Infectious Disease"/>
            <person name="Cerqueira G."/>
            <person name="Feldgarden M."/>
            <person name="Courvalin P."/>
            <person name="Perichon B."/>
            <person name="Grillot-Courvalin C."/>
            <person name="Clermont D."/>
            <person name="Rocha E."/>
            <person name="Yoon E.-J."/>
            <person name="Nemec A."/>
            <person name="Young S.K."/>
            <person name="Zeng Q."/>
            <person name="Gargeya S."/>
            <person name="Fitzgerald M."/>
            <person name="Abouelleil A."/>
            <person name="Alvarado L."/>
            <person name="Berlin A.M."/>
            <person name="Chapman S.B."/>
            <person name="Dewar J."/>
            <person name="Goldberg J."/>
            <person name="Griggs A."/>
            <person name="Gujja S."/>
            <person name="Hansen M."/>
            <person name="Howarth C."/>
            <person name="Imamovic A."/>
            <person name="Larimer J."/>
            <person name="McCowan C."/>
            <person name="Murphy C."/>
            <person name="Pearson M."/>
            <person name="Priest M."/>
            <person name="Roberts A."/>
            <person name="Saif S."/>
            <person name="Shea T."/>
            <person name="Sykes S."/>
            <person name="Wortman J."/>
            <person name="Nusbaum C."/>
            <person name="Birren B."/>
        </authorList>
    </citation>
    <scope>NUCLEOTIDE SEQUENCE [LARGE SCALE GENOMIC DNA]</scope>
    <source>
        <strain evidence="2 3">CIP 110305</strain>
    </source>
</reference>
<dbReference type="PATRIC" id="fig|421052.3.peg.376"/>
<dbReference type="AlphaFoldDB" id="S3NKL0"/>
<proteinExistence type="predicted"/>
<name>S3NKL0_9GAMM</name>
<feature type="transmembrane region" description="Helical" evidence="1">
    <location>
        <begin position="21"/>
        <end position="43"/>
    </location>
</feature>
<protein>
    <recommendedName>
        <fullName evidence="4">Type IV pilus assembly protein PilN</fullName>
    </recommendedName>
</protein>
<dbReference type="STRING" id="632955.GCA_000829675_02383"/>
<dbReference type="GO" id="GO:0043683">
    <property type="term" value="P:type IV pilus assembly"/>
    <property type="evidence" value="ECO:0007669"/>
    <property type="project" value="TreeGrafter"/>
</dbReference>